<gene>
    <name evidence="2" type="ORF">AVE30378_01061</name>
</gene>
<evidence type="ECO:0000313" key="2">
    <source>
        <dbReference type="EMBL" id="SSW64359.1"/>
    </source>
</evidence>
<dbReference type="RefSeq" id="WP_129239725.1">
    <property type="nucleotide sequence ID" value="NZ_UFQC01000004.1"/>
</dbReference>
<evidence type="ECO:0000313" key="3">
    <source>
        <dbReference type="Proteomes" id="UP000289465"/>
    </source>
</evidence>
<evidence type="ECO:0000256" key="1">
    <source>
        <dbReference type="SAM" id="MobiDB-lite"/>
    </source>
</evidence>
<feature type="region of interest" description="Disordered" evidence="1">
    <location>
        <begin position="231"/>
        <end position="252"/>
    </location>
</feature>
<organism evidence="2 3">
    <name type="scientific">Achromobacter veterisilvae</name>
    <dbReference type="NCBI Taxonomy" id="2069367"/>
    <lineage>
        <taxon>Bacteria</taxon>
        <taxon>Pseudomonadati</taxon>
        <taxon>Pseudomonadota</taxon>
        <taxon>Betaproteobacteria</taxon>
        <taxon>Burkholderiales</taxon>
        <taxon>Alcaligenaceae</taxon>
        <taxon>Achromobacter</taxon>
    </lineage>
</organism>
<dbReference type="EMBL" id="UFQC01000004">
    <property type="protein sequence ID" value="SSW64359.1"/>
    <property type="molecule type" value="Genomic_DNA"/>
</dbReference>
<reference evidence="2 3" key="1">
    <citation type="submission" date="2018-07" db="EMBL/GenBank/DDBJ databases">
        <authorList>
            <person name="Peeters C."/>
        </authorList>
    </citation>
    <scope>NUCLEOTIDE SEQUENCE [LARGE SCALE GENOMIC DNA]</scope>
    <source>
        <strain evidence="2 3">LMG 30378</strain>
    </source>
</reference>
<protein>
    <submittedName>
        <fullName evidence="2">Uncharacterized protein</fullName>
    </submittedName>
</protein>
<sequence>MTNHPNPNSTAQAAEPQTVLSFDERERILCQFMGEPINHDREMAIAIETAVLSKLRAPVANSMPIRLSAEVLEYLKEGIESATGCEESDVDYDFANELARLMTGPLYTAPVASAPVAGEALAVVYPPDGTESPFTVINLGAGAVRMGPCIHDGRIGALWFGKGGQGMGHEWVLNRQAHPGETIAVVTFANADGLDVMLGELLRCREKYFPDAAPLASAGDARKALGGYQTDSFRVPKTHPAPTAAKDGQQRAGDVSPLLARALDEWHEDDGPVMWWAWCGHEWAGEAPWCGTPHYQDWPGYHTHWTPIAGFPATPSPQSAAIRNSLIAEPSEDGSANG</sequence>
<accession>A0A446C8X1</accession>
<dbReference type="Proteomes" id="UP000289465">
    <property type="component" value="Unassembled WGS sequence"/>
</dbReference>
<proteinExistence type="predicted"/>
<name>A0A446C8X1_9BURK</name>
<dbReference type="OrthoDB" id="8482216at2"/>
<dbReference type="AlphaFoldDB" id="A0A446C8X1"/>